<dbReference type="AlphaFoldDB" id="A0A382A8I7"/>
<proteinExistence type="predicted"/>
<reference evidence="1" key="1">
    <citation type="submission" date="2018-05" db="EMBL/GenBank/DDBJ databases">
        <authorList>
            <person name="Lanie J.A."/>
            <person name="Ng W.-L."/>
            <person name="Kazmierczak K.M."/>
            <person name="Andrzejewski T.M."/>
            <person name="Davidsen T.M."/>
            <person name="Wayne K.J."/>
            <person name="Tettelin H."/>
            <person name="Glass J.I."/>
            <person name="Rusch D."/>
            <person name="Podicherti R."/>
            <person name="Tsui H.-C.T."/>
            <person name="Winkler M.E."/>
        </authorList>
    </citation>
    <scope>NUCLEOTIDE SEQUENCE</scope>
</reference>
<name>A0A382A8I7_9ZZZZ</name>
<accession>A0A382A8I7</accession>
<evidence type="ECO:0000313" key="1">
    <source>
        <dbReference type="EMBL" id="SVA97866.1"/>
    </source>
</evidence>
<gene>
    <name evidence="1" type="ORF">METZ01_LOCUS150720</name>
</gene>
<sequence>MRVTSLNSVVGSGGQMLFNPKYGF</sequence>
<protein>
    <submittedName>
        <fullName evidence="1">Uncharacterized protein</fullName>
    </submittedName>
</protein>
<dbReference type="EMBL" id="UINC01024376">
    <property type="protein sequence ID" value="SVA97866.1"/>
    <property type="molecule type" value="Genomic_DNA"/>
</dbReference>
<organism evidence="1">
    <name type="scientific">marine metagenome</name>
    <dbReference type="NCBI Taxonomy" id="408172"/>
    <lineage>
        <taxon>unclassified sequences</taxon>
        <taxon>metagenomes</taxon>
        <taxon>ecological metagenomes</taxon>
    </lineage>
</organism>